<dbReference type="InterPro" id="IPR011990">
    <property type="entry name" value="TPR-like_helical_dom_sf"/>
</dbReference>
<evidence type="ECO:0000259" key="4">
    <source>
        <dbReference type="Pfam" id="PF03959"/>
    </source>
</evidence>
<dbReference type="Gene3D" id="1.20.58.320">
    <property type="entry name" value="TPR-like"/>
    <property type="match status" value="1"/>
</dbReference>
<dbReference type="SUPFAM" id="SSF53474">
    <property type="entry name" value="alpha/beta-Hydrolases"/>
    <property type="match status" value="1"/>
</dbReference>
<dbReference type="InterPro" id="IPR001611">
    <property type="entry name" value="Leu-rich_rpt"/>
</dbReference>
<comment type="caution">
    <text evidence="5">The sequence shown here is derived from an EMBL/GenBank/DDBJ whole genome shotgun (WGS) entry which is preliminary data.</text>
</comment>
<dbReference type="InterPro" id="IPR036770">
    <property type="entry name" value="Ankyrin_rpt-contain_sf"/>
</dbReference>
<dbReference type="InterPro" id="IPR005645">
    <property type="entry name" value="FSH-like_dom"/>
</dbReference>
<dbReference type="Proteomes" id="UP000001396">
    <property type="component" value="Unassembled WGS sequence"/>
</dbReference>
<reference evidence="5 6" key="1">
    <citation type="journal article" date="2011" name="Genome Res.">
        <title>Phylogeny-wide analysis of social amoeba genomes highlights ancient origins for complex intercellular communication.</title>
        <authorList>
            <person name="Heidel A.J."/>
            <person name="Lawal H.M."/>
            <person name="Felder M."/>
            <person name="Schilde C."/>
            <person name="Helps N.R."/>
            <person name="Tunggal B."/>
            <person name="Rivero F."/>
            <person name="John U."/>
            <person name="Schleicher M."/>
            <person name="Eichinger L."/>
            <person name="Platzer M."/>
            <person name="Noegel A.A."/>
            <person name="Schaap P."/>
            <person name="Gloeckner G."/>
        </authorList>
    </citation>
    <scope>NUCLEOTIDE SEQUENCE [LARGE SCALE GENOMIC DNA]</scope>
    <source>
        <strain evidence="6">ATCC 26659 / Pp 5 / PN500</strain>
    </source>
</reference>
<dbReference type="PANTHER" id="PTHR24113">
    <property type="entry name" value="RAN GTPASE-ACTIVATING PROTEIN 1"/>
    <property type="match status" value="1"/>
</dbReference>
<dbReference type="Pfam" id="PF13516">
    <property type="entry name" value="LRR_6"/>
    <property type="match status" value="2"/>
</dbReference>
<dbReference type="GO" id="GO:0006913">
    <property type="term" value="P:nucleocytoplasmic transport"/>
    <property type="evidence" value="ECO:0007669"/>
    <property type="project" value="TreeGrafter"/>
</dbReference>
<keyword evidence="6" id="KW-1185">Reference proteome</keyword>
<dbReference type="STRING" id="670386.D3BGT2"/>
<sequence>MKYCAKYGKIDVLNYLLTLPFNGWDFEVALVRSPAGQCFQVFEFLANKVLNKRNTIPFPPHIIELFSRVLKNAGKAGRIDMIEWILERVDLELNVVFDQNGIHHVLMGGHVCVAEWLVSQNIDLFRLGGVDTLFHAVSSRNLGLIKWLHNNNIDNIVISSTSSMDMAATLDELEIVQFLHYNRSEGCTTRAFDLACREGHFRTVQWLHYNRTEGCSTNAIDLSPKHGLGIVQWLHENRTEGCSMLAIDNAVLSNRQDVLEFLLANRKEFSNIRNDSQLQQGLKNKIYIAMWFGFIELMDYFYRTQTYSIQEIREHFNRAITCGYDHSMPYMLRKHLELFIKDRDKHKDTKNINDNEYLSFSFIVKLLLSSTSSSTSSESNIMSNIAIVDPPIEELEKLSVVTDQESQDQLNIEKIYNFWFGTTSSTWSKKYAPKVKLWFGRRQNLDLVIKRNYEHLVLEAAKSREPGSLYDRWMKSPRGRIALLILFDQFPRNIYRGTAGMFQFDALALEIAYQIIGNADYKSIHSLPERIFVYFPLEHSEVLTDVEKSVELISDLAGQTIYPLQRKQFLKFAKSAADHFKTLSQFGRYPHRNFLLDRQSTDEEQEYLKNIKFNYVKSVESLDTIHHENQLKKQSKKKTLVDTIIMNPQIASKPKMKLVLLHSFRQNGSILKRATTKLAAAVSDFATIHYANAPLPYNPSGEMRNALMNAFGDLQTSATQHQRQWWNSTKDNKTYQHLDASIHYMAQLFKNEGPFDGIIGFSQGAAFTGILAAMQEHSQLPFQFKFAVLISGFPSRAEQHEKIMLKDSIRLPTLTIVGTADELVDNERTRHLASLFVNPEVVEHDGGHFTPNKWPNKTIREFLLKQNGIDNEQQQPLEQEDASVNELLTSKYIEQLNPLDELEGFNEIMSVSLRVKGTQNYSNKDQVLKLYGLSENTRQLLLNSPAFKSILDNELPTIKRDEVHYDSLAKLLRESGNNNDTEKLVDELLAVAWSVRYNFKSAEPREFSLFYYLWLHLYLEKPELLLTKLEKFHLFGSWRDISTLVYWGSKLSDQLANTPDAINELKIDLLKQLRKAVIVMLAEQLKKDFDLAFGETIQVSCWPSVCALEAPRLGGGRKGYSSMLAKEISRYMNPIVLPADADEERIRSVKGHCYEKYRSLVSKLSSLLRNTAPGKVDYNVILSDKANFNSGGAINMTDEDRSKIMETKSDFVLNPIPEPVFPCSREELEPLLEFMNADKPLHHESPMRFTRGTCMPDGRLDLCKQVVGPEGIKPLLGAMAKSSSIKRLLLGNNIVGNQGGWEIANYIKYNKDSKIDTWYIAGNEFDVEGITPIAEALETDNKVKALWLKRNPLLTAGCRPLAAMLEKNSYLQILDVLNCGILDEGVEILFGALQHNSTLRHLYIDTNGLTPKSATTVRKHLETGLNKLETIYMSCNHLGDAGASELAAGLLGDKTLLRLGLSSNCIGPAGTKELVDAVIKHPSLLELNLGFKRGTFLLGSLNNILGDEGANEIARLIRANTQIRSIDLTHNSISQKGISALREALKTNNILTSMDLMQFSMVHNEVAREDINAMLSRNRLLWGKQELTNREQQSGAQHITNVEDQWIVLGNKLAEEVHTPEHMNEILSVYRTK</sequence>
<dbReference type="SUPFAM" id="SSF52047">
    <property type="entry name" value="RNI-like"/>
    <property type="match status" value="1"/>
</dbReference>
<dbReference type="Pfam" id="PF03959">
    <property type="entry name" value="FSH1"/>
    <property type="match status" value="1"/>
</dbReference>
<dbReference type="Gene3D" id="1.25.40.10">
    <property type="entry name" value="Tetratricopeptide repeat domain"/>
    <property type="match status" value="1"/>
</dbReference>
<evidence type="ECO:0000256" key="2">
    <source>
        <dbReference type="ARBA" id="ARBA00022614"/>
    </source>
</evidence>
<dbReference type="InterPro" id="IPR027038">
    <property type="entry name" value="RanGap"/>
</dbReference>
<dbReference type="InterPro" id="IPR010323">
    <property type="entry name" value="DUF924"/>
</dbReference>
<name>D3BGT2_HETP5</name>
<dbReference type="InParanoid" id="D3BGT2"/>
<dbReference type="InterPro" id="IPR029058">
    <property type="entry name" value="AB_hydrolase_fold"/>
</dbReference>
<dbReference type="RefSeq" id="XP_020431437.1">
    <property type="nucleotide sequence ID" value="XM_020578568.1"/>
</dbReference>
<dbReference type="Gene3D" id="3.80.10.10">
    <property type="entry name" value="Ribonuclease Inhibitor"/>
    <property type="match status" value="3"/>
</dbReference>
<dbReference type="SMART" id="SM00368">
    <property type="entry name" value="LRR_RI"/>
    <property type="match status" value="9"/>
</dbReference>
<protein>
    <submittedName>
        <fullName evidence="5">Prostaglandin-E</fullName>
    </submittedName>
</protein>
<evidence type="ECO:0000256" key="3">
    <source>
        <dbReference type="ARBA" id="ARBA00022737"/>
    </source>
</evidence>
<dbReference type="GO" id="GO:0005829">
    <property type="term" value="C:cytosol"/>
    <property type="evidence" value="ECO:0007669"/>
    <property type="project" value="TreeGrafter"/>
</dbReference>
<dbReference type="Pfam" id="PF06041">
    <property type="entry name" value="DUF924"/>
    <property type="match status" value="1"/>
</dbReference>
<accession>D3BGT2</accession>
<evidence type="ECO:0000256" key="1">
    <source>
        <dbReference type="ARBA" id="ARBA00022468"/>
    </source>
</evidence>
<organism evidence="5 6">
    <name type="scientific">Heterostelium pallidum (strain ATCC 26659 / Pp 5 / PN500)</name>
    <name type="common">Cellular slime mold</name>
    <name type="synonym">Polysphondylium pallidum</name>
    <dbReference type="NCBI Taxonomy" id="670386"/>
    <lineage>
        <taxon>Eukaryota</taxon>
        <taxon>Amoebozoa</taxon>
        <taxon>Evosea</taxon>
        <taxon>Eumycetozoa</taxon>
        <taxon>Dictyostelia</taxon>
        <taxon>Acytosteliales</taxon>
        <taxon>Acytosteliaceae</taxon>
        <taxon>Heterostelium</taxon>
    </lineage>
</organism>
<keyword evidence="2" id="KW-0433">Leucine-rich repeat</keyword>
<evidence type="ECO:0000313" key="6">
    <source>
        <dbReference type="Proteomes" id="UP000001396"/>
    </source>
</evidence>
<dbReference type="SUPFAM" id="SSF48403">
    <property type="entry name" value="Ankyrin repeat"/>
    <property type="match status" value="1"/>
</dbReference>
<proteinExistence type="predicted"/>
<evidence type="ECO:0000313" key="5">
    <source>
        <dbReference type="EMBL" id="EFA79316.1"/>
    </source>
</evidence>
<dbReference type="GO" id="GO:0005096">
    <property type="term" value="F:GTPase activator activity"/>
    <property type="evidence" value="ECO:0007669"/>
    <property type="project" value="UniProtKB-KW"/>
</dbReference>
<gene>
    <name evidence="5" type="ORF">PPL_07734</name>
</gene>
<dbReference type="SUPFAM" id="SSF48452">
    <property type="entry name" value="TPR-like"/>
    <property type="match status" value="1"/>
</dbReference>
<dbReference type="EMBL" id="ADBJ01000035">
    <property type="protein sequence ID" value="EFA79316.1"/>
    <property type="molecule type" value="Genomic_DNA"/>
</dbReference>
<dbReference type="GO" id="GO:0031267">
    <property type="term" value="F:small GTPase binding"/>
    <property type="evidence" value="ECO:0007669"/>
    <property type="project" value="TreeGrafter"/>
</dbReference>
<feature type="domain" description="Serine hydrolase" evidence="4">
    <location>
        <begin position="654"/>
        <end position="855"/>
    </location>
</feature>
<dbReference type="Gene3D" id="3.40.50.1820">
    <property type="entry name" value="alpha/beta hydrolase"/>
    <property type="match status" value="1"/>
</dbReference>
<dbReference type="GO" id="GO:0005634">
    <property type="term" value="C:nucleus"/>
    <property type="evidence" value="ECO:0007669"/>
    <property type="project" value="TreeGrafter"/>
</dbReference>
<dbReference type="PANTHER" id="PTHR24113:SF12">
    <property type="entry name" value="RAN GTPASE-ACTIVATING PROTEIN 1"/>
    <property type="match status" value="1"/>
</dbReference>
<dbReference type="InterPro" id="IPR032675">
    <property type="entry name" value="LRR_dom_sf"/>
</dbReference>
<dbReference type="GO" id="GO:0048471">
    <property type="term" value="C:perinuclear region of cytoplasm"/>
    <property type="evidence" value="ECO:0007669"/>
    <property type="project" value="TreeGrafter"/>
</dbReference>
<dbReference type="GeneID" id="31363215"/>
<dbReference type="Gene3D" id="1.25.40.20">
    <property type="entry name" value="Ankyrin repeat-containing domain"/>
    <property type="match status" value="1"/>
</dbReference>
<keyword evidence="1" id="KW-0343">GTPase activation</keyword>
<keyword evidence="3" id="KW-0677">Repeat</keyword>